<evidence type="ECO:0000313" key="1">
    <source>
        <dbReference type="EMBL" id="AIG81205.1"/>
    </source>
</evidence>
<dbReference type="STRING" id="208439.AJAP_42160"/>
<dbReference type="KEGG" id="aja:AJAP_42160"/>
<dbReference type="eggNOG" id="COG4842">
    <property type="taxonomic scope" value="Bacteria"/>
</dbReference>
<gene>
    <name evidence="1" type="ORF">AJAP_42160</name>
</gene>
<dbReference type="Pfam" id="PF06013">
    <property type="entry name" value="WXG100"/>
    <property type="match status" value="1"/>
</dbReference>
<evidence type="ECO:0000313" key="2">
    <source>
        <dbReference type="Proteomes" id="UP000028492"/>
    </source>
</evidence>
<reference evidence="1 2" key="1">
    <citation type="journal article" date="2014" name="J. Biotechnol.">
        <title>Complete genome sequence of the actinobacterium Amycolatopsis japonica MG417-CF17(T) (=DSM 44213T) producing (S,S)-N,N'-ethylenediaminedisuccinic acid.</title>
        <authorList>
            <person name="Stegmann E."/>
            <person name="Albersmeier A."/>
            <person name="Spohn M."/>
            <person name="Gert H."/>
            <person name="Weber T."/>
            <person name="Wohlleben W."/>
            <person name="Kalinowski J."/>
            <person name="Ruckert C."/>
        </authorList>
    </citation>
    <scope>NUCLEOTIDE SEQUENCE [LARGE SCALE GENOMIC DNA]</scope>
    <source>
        <strain evidence="2">MG417-CF17 (DSM 44213)</strain>
    </source>
</reference>
<accession>A0A075VE62</accession>
<keyword evidence="2" id="KW-1185">Reference proteome</keyword>
<dbReference type="HOGENOM" id="CLU_142297_2_1_11"/>
<organism evidence="1 2">
    <name type="scientific">Amycolatopsis japonica</name>
    <dbReference type="NCBI Taxonomy" id="208439"/>
    <lineage>
        <taxon>Bacteria</taxon>
        <taxon>Bacillati</taxon>
        <taxon>Actinomycetota</taxon>
        <taxon>Actinomycetes</taxon>
        <taxon>Pseudonocardiales</taxon>
        <taxon>Pseudonocardiaceae</taxon>
        <taxon>Amycolatopsis</taxon>
        <taxon>Amycolatopsis japonica group</taxon>
    </lineage>
</organism>
<proteinExistence type="predicted"/>
<evidence type="ECO:0008006" key="3">
    <source>
        <dbReference type="Google" id="ProtNLM"/>
    </source>
</evidence>
<dbReference type="AlphaFoldDB" id="A0A075VE62"/>
<name>A0A075VE62_9PSEU</name>
<dbReference type="RefSeq" id="WP_037334042.1">
    <property type="nucleotide sequence ID" value="NZ_CP008953.1"/>
</dbReference>
<sequence length="109" mass="11292">MPNGGGGAGFTADPDAVKSAAAKLGIAADQLDEAGKELLAAMNSLGQCWGNDDAGKEFAKDYEPGAQGSSEGFANIVEALRGMQHNVERSMTAFTNAEEEIKSTLDKKV</sequence>
<dbReference type="InterPro" id="IPR036689">
    <property type="entry name" value="ESAT-6-like_sf"/>
</dbReference>
<protein>
    <recommendedName>
        <fullName evidence="3">WXG100 family type VII secretion target</fullName>
    </recommendedName>
</protein>
<dbReference type="SUPFAM" id="SSF140453">
    <property type="entry name" value="EsxAB dimer-like"/>
    <property type="match status" value="1"/>
</dbReference>
<dbReference type="Proteomes" id="UP000028492">
    <property type="component" value="Chromosome"/>
</dbReference>
<dbReference type="InterPro" id="IPR010310">
    <property type="entry name" value="T7SS_ESAT-6-like"/>
</dbReference>
<dbReference type="Gene3D" id="1.10.287.1060">
    <property type="entry name" value="ESAT-6-like"/>
    <property type="match status" value="1"/>
</dbReference>
<dbReference type="EMBL" id="CP008953">
    <property type="protein sequence ID" value="AIG81205.1"/>
    <property type="molecule type" value="Genomic_DNA"/>
</dbReference>